<comment type="caution">
    <text evidence="7">The sequence shown here is derived from an EMBL/GenBank/DDBJ whole genome shotgun (WGS) entry which is preliminary data.</text>
</comment>
<evidence type="ECO:0000256" key="2">
    <source>
        <dbReference type="ARBA" id="ARBA00022730"/>
    </source>
</evidence>
<keyword evidence="4 7" id="KW-0689">Ribosomal protein</keyword>
<sequence>MRGKQAKKRELQKDVIYNDEVVTKFINYVMLDGRKNTARQAVYDAVEDLAQRTKMKPMDAMHKSIDNIKPKMEVRSRRVGGSNYQVPSPVRDDRQLYLALTWIIDSARGRRKGTTFAKALSDELFDAYNLTGNAFKKKEDAHKMADAN</sequence>
<evidence type="ECO:0000256" key="3">
    <source>
        <dbReference type="ARBA" id="ARBA00022884"/>
    </source>
</evidence>
<dbReference type="GO" id="GO:0003735">
    <property type="term" value="F:structural constituent of ribosome"/>
    <property type="evidence" value="ECO:0007669"/>
    <property type="project" value="InterPro"/>
</dbReference>
<dbReference type="AlphaFoldDB" id="A0A955L2T3"/>
<dbReference type="GO" id="GO:0006412">
    <property type="term" value="P:translation"/>
    <property type="evidence" value="ECO:0007669"/>
    <property type="project" value="InterPro"/>
</dbReference>
<dbReference type="SUPFAM" id="SSF47973">
    <property type="entry name" value="Ribosomal protein S7"/>
    <property type="match status" value="1"/>
</dbReference>
<gene>
    <name evidence="7" type="primary">rpsG</name>
    <name evidence="7" type="ORF">KC660_00270</name>
</gene>
<feature type="non-terminal residue" evidence="7">
    <location>
        <position position="148"/>
    </location>
</feature>
<dbReference type="CDD" id="cd14869">
    <property type="entry name" value="uS7_Bacteria"/>
    <property type="match status" value="1"/>
</dbReference>
<evidence type="ECO:0000256" key="5">
    <source>
        <dbReference type="ARBA" id="ARBA00023274"/>
    </source>
</evidence>
<dbReference type="InterPro" id="IPR005717">
    <property type="entry name" value="Ribosomal_uS7_bac/org-type"/>
</dbReference>
<dbReference type="GO" id="GO:0019843">
    <property type="term" value="F:rRNA binding"/>
    <property type="evidence" value="ECO:0007669"/>
    <property type="project" value="UniProtKB-KW"/>
</dbReference>
<dbReference type="InterPro" id="IPR023798">
    <property type="entry name" value="Ribosomal_uS7_dom"/>
</dbReference>
<dbReference type="PIRSF" id="PIRSF002122">
    <property type="entry name" value="RPS7p_RPS7a_RPS5e_RPS7o"/>
    <property type="match status" value="1"/>
</dbReference>
<dbReference type="PANTHER" id="PTHR11205">
    <property type="entry name" value="RIBOSOMAL PROTEIN S7"/>
    <property type="match status" value="1"/>
</dbReference>
<evidence type="ECO:0000313" key="7">
    <source>
        <dbReference type="EMBL" id="MCA9381827.1"/>
    </source>
</evidence>
<name>A0A955L2T3_9BACT</name>
<dbReference type="GO" id="GO:0015935">
    <property type="term" value="C:small ribosomal subunit"/>
    <property type="evidence" value="ECO:0007669"/>
    <property type="project" value="InterPro"/>
</dbReference>
<reference evidence="7" key="1">
    <citation type="submission" date="2020-04" db="EMBL/GenBank/DDBJ databases">
        <authorList>
            <person name="Zhang T."/>
        </authorList>
    </citation>
    <scope>NUCLEOTIDE SEQUENCE</scope>
    <source>
        <strain evidence="7">HKST-UBA10</strain>
    </source>
</reference>
<reference evidence="7" key="2">
    <citation type="journal article" date="2021" name="Microbiome">
        <title>Successional dynamics and alternative stable states in a saline activated sludge microbial community over 9 years.</title>
        <authorList>
            <person name="Wang Y."/>
            <person name="Ye J."/>
            <person name="Ju F."/>
            <person name="Liu L."/>
            <person name="Boyd J.A."/>
            <person name="Deng Y."/>
            <person name="Parks D.H."/>
            <person name="Jiang X."/>
            <person name="Yin X."/>
            <person name="Woodcroft B.J."/>
            <person name="Tyson G.W."/>
            <person name="Hugenholtz P."/>
            <person name="Polz M.F."/>
            <person name="Zhang T."/>
        </authorList>
    </citation>
    <scope>NUCLEOTIDE SEQUENCE</scope>
    <source>
        <strain evidence="7">HKST-UBA10</strain>
    </source>
</reference>
<protein>
    <submittedName>
        <fullName evidence="7">30S ribosomal protein S7</fullName>
    </submittedName>
</protein>
<proteinExistence type="inferred from homology"/>
<organism evidence="7 8">
    <name type="scientific">Candidatus Dojkabacteria bacterium</name>
    <dbReference type="NCBI Taxonomy" id="2099670"/>
    <lineage>
        <taxon>Bacteria</taxon>
        <taxon>Candidatus Dojkabacteria</taxon>
    </lineage>
</organism>
<dbReference type="Pfam" id="PF00177">
    <property type="entry name" value="Ribosomal_S7"/>
    <property type="match status" value="1"/>
</dbReference>
<dbReference type="InterPro" id="IPR000235">
    <property type="entry name" value="Ribosomal_uS7"/>
</dbReference>
<feature type="domain" description="Small ribosomal subunit protein uS7" evidence="6">
    <location>
        <begin position="2"/>
        <end position="148"/>
    </location>
</feature>
<accession>A0A955L2T3</accession>
<keyword evidence="5" id="KW-0687">Ribonucleoprotein</keyword>
<comment type="similarity">
    <text evidence="1">Belongs to the universal ribosomal protein uS7 family.</text>
</comment>
<dbReference type="EMBL" id="JAGQLG010000009">
    <property type="protein sequence ID" value="MCA9381827.1"/>
    <property type="molecule type" value="Genomic_DNA"/>
</dbReference>
<dbReference type="Gene3D" id="1.10.455.10">
    <property type="entry name" value="Ribosomal protein S7 domain"/>
    <property type="match status" value="1"/>
</dbReference>
<dbReference type="Proteomes" id="UP000782843">
    <property type="component" value="Unassembled WGS sequence"/>
</dbReference>
<dbReference type="NCBIfam" id="TIGR01029">
    <property type="entry name" value="rpsG_bact"/>
    <property type="match status" value="1"/>
</dbReference>
<evidence type="ECO:0000256" key="1">
    <source>
        <dbReference type="ARBA" id="ARBA00007151"/>
    </source>
</evidence>
<evidence type="ECO:0000256" key="4">
    <source>
        <dbReference type="ARBA" id="ARBA00022980"/>
    </source>
</evidence>
<evidence type="ECO:0000313" key="8">
    <source>
        <dbReference type="Proteomes" id="UP000782843"/>
    </source>
</evidence>
<keyword evidence="2" id="KW-0699">rRNA-binding</keyword>
<dbReference type="InterPro" id="IPR036823">
    <property type="entry name" value="Ribosomal_uS7_dom_sf"/>
</dbReference>
<evidence type="ECO:0000259" key="6">
    <source>
        <dbReference type="Pfam" id="PF00177"/>
    </source>
</evidence>
<keyword evidence="3" id="KW-0694">RNA-binding</keyword>